<reference evidence="2 3" key="1">
    <citation type="submission" date="2019-02" db="EMBL/GenBank/DDBJ databases">
        <title>Genome sequencing of the rare red list fungi Dentipellis fragilis.</title>
        <authorList>
            <person name="Buettner E."/>
            <person name="Kellner H."/>
        </authorList>
    </citation>
    <scope>NUCLEOTIDE SEQUENCE [LARGE SCALE GENOMIC DNA]</scope>
    <source>
        <strain evidence="2 3">DSM 105465</strain>
    </source>
</reference>
<organism evidence="2 3">
    <name type="scientific">Dentipellis fragilis</name>
    <dbReference type="NCBI Taxonomy" id="205917"/>
    <lineage>
        <taxon>Eukaryota</taxon>
        <taxon>Fungi</taxon>
        <taxon>Dikarya</taxon>
        <taxon>Basidiomycota</taxon>
        <taxon>Agaricomycotina</taxon>
        <taxon>Agaricomycetes</taxon>
        <taxon>Russulales</taxon>
        <taxon>Hericiaceae</taxon>
        <taxon>Dentipellis</taxon>
    </lineage>
</organism>
<dbReference type="AlphaFoldDB" id="A0A4Y9YAP3"/>
<evidence type="ECO:0000313" key="2">
    <source>
        <dbReference type="EMBL" id="TFY58637.1"/>
    </source>
</evidence>
<feature type="compositionally biased region" description="Low complexity" evidence="1">
    <location>
        <begin position="58"/>
        <end position="71"/>
    </location>
</feature>
<dbReference type="OrthoDB" id="2563900at2759"/>
<sequence length="427" mass="43314">MSSPSSAHLSPSSPPADLRHITSSGALTPQKDPHREHRLSSRASQHLGHRMGSLSPASIPSSPTSVHSSSSAIFERDIEPISPSPSQPHPNPHRIPRGKVTEQLDQAVPSVLDSAAAVLTATSTPSEDQSISVVAPAPMSSPLSLSRMSSRSPSPTGMQRSNASTAGSGPLSKIPSPSPSLSVPLPMTSGSPSSGPVQRPTVQTQPLPPSTASAATTSTGPQLPGAYISSTPTSSFSVTESPESSPTTTTRENAPTPDPLHISTGSMSPLTSAALGSTTSTTPPSPRTATHRLSFMSYTDMLSSTPSSTLPLSSLTTSASSSDPPPHLPSVLGIPQHQQHFPGSAAGSLHEGAASGGRNSWYASEGGGNRGSLFVDDVGGEWEREGLGQGLEERLEALMGVGVSPSPGSSPVPPPAPAPAAAGMSKA</sequence>
<feature type="compositionally biased region" description="Pro residues" evidence="1">
    <location>
        <begin position="408"/>
        <end position="418"/>
    </location>
</feature>
<keyword evidence="3" id="KW-1185">Reference proteome</keyword>
<gene>
    <name evidence="2" type="ORF">EVG20_g8072</name>
</gene>
<proteinExistence type="predicted"/>
<evidence type="ECO:0000313" key="3">
    <source>
        <dbReference type="Proteomes" id="UP000298327"/>
    </source>
</evidence>
<feature type="compositionally biased region" description="Low complexity" evidence="1">
    <location>
        <begin position="210"/>
        <end position="219"/>
    </location>
</feature>
<protein>
    <submittedName>
        <fullName evidence="2">Uncharacterized protein</fullName>
    </submittedName>
</protein>
<feature type="compositionally biased region" description="Low complexity" evidence="1">
    <location>
        <begin position="132"/>
        <end position="155"/>
    </location>
</feature>
<dbReference type="STRING" id="205917.A0A4Y9YAP3"/>
<feature type="compositionally biased region" description="Low complexity" evidence="1">
    <location>
        <begin position="268"/>
        <end position="282"/>
    </location>
</feature>
<dbReference type="EMBL" id="SEOQ01000669">
    <property type="protein sequence ID" value="TFY58637.1"/>
    <property type="molecule type" value="Genomic_DNA"/>
</dbReference>
<dbReference type="Proteomes" id="UP000298327">
    <property type="component" value="Unassembled WGS sequence"/>
</dbReference>
<comment type="caution">
    <text evidence="2">The sequence shown here is derived from an EMBL/GenBank/DDBJ whole genome shotgun (WGS) entry which is preliminary data.</text>
</comment>
<feature type="compositionally biased region" description="Low complexity" evidence="1">
    <location>
        <begin position="229"/>
        <end position="250"/>
    </location>
</feature>
<feature type="compositionally biased region" description="Polar residues" evidence="1">
    <location>
        <begin position="156"/>
        <end position="167"/>
    </location>
</feature>
<feature type="compositionally biased region" description="Low complexity" evidence="1">
    <location>
        <begin position="168"/>
        <end position="186"/>
    </location>
</feature>
<feature type="region of interest" description="Disordered" evidence="1">
    <location>
        <begin position="401"/>
        <end position="427"/>
    </location>
</feature>
<feature type="compositionally biased region" description="Polar residues" evidence="1">
    <location>
        <begin position="120"/>
        <end position="131"/>
    </location>
</feature>
<feature type="compositionally biased region" description="Low complexity" evidence="1">
    <location>
        <begin position="1"/>
        <end position="11"/>
    </location>
</feature>
<name>A0A4Y9YAP3_9AGAM</name>
<feature type="region of interest" description="Disordered" evidence="1">
    <location>
        <begin position="1"/>
        <end position="290"/>
    </location>
</feature>
<accession>A0A4Y9YAP3</accession>
<evidence type="ECO:0000256" key="1">
    <source>
        <dbReference type="SAM" id="MobiDB-lite"/>
    </source>
</evidence>
<feature type="region of interest" description="Disordered" evidence="1">
    <location>
        <begin position="302"/>
        <end position="372"/>
    </location>
</feature>
<feature type="compositionally biased region" description="Low complexity" evidence="1">
    <location>
        <begin position="302"/>
        <end position="322"/>
    </location>
</feature>
<feature type="compositionally biased region" description="Polar residues" evidence="1">
    <location>
        <begin position="188"/>
        <end position="205"/>
    </location>
</feature>